<dbReference type="PROSITE" id="PS50158">
    <property type="entry name" value="ZF_CCHC"/>
    <property type="match status" value="3"/>
</dbReference>
<dbReference type="InterPro" id="IPR001878">
    <property type="entry name" value="Znf_CCHC"/>
</dbReference>
<name>A0A7D9J777_PARCT</name>
<reference evidence="2" key="1">
    <citation type="submission" date="2020-04" db="EMBL/GenBank/DDBJ databases">
        <authorList>
            <person name="Alioto T."/>
            <person name="Alioto T."/>
            <person name="Gomez Garrido J."/>
        </authorList>
    </citation>
    <scope>NUCLEOTIDE SEQUENCE</scope>
    <source>
        <strain evidence="2">A484AB</strain>
    </source>
</reference>
<dbReference type="SMART" id="SM00343">
    <property type="entry name" value="ZnF_C2HC"/>
    <property type="match status" value="3"/>
</dbReference>
<dbReference type="GO" id="GO:0002218">
    <property type="term" value="P:activation of innate immune response"/>
    <property type="evidence" value="ECO:0007669"/>
    <property type="project" value="InterPro"/>
</dbReference>
<feature type="compositionally biased region" description="Polar residues" evidence="1">
    <location>
        <begin position="536"/>
        <end position="550"/>
    </location>
</feature>
<evidence type="ECO:0000256" key="1">
    <source>
        <dbReference type="SAM" id="MobiDB-lite"/>
    </source>
</evidence>
<evidence type="ECO:0000313" key="3">
    <source>
        <dbReference type="Proteomes" id="UP001152795"/>
    </source>
</evidence>
<organism evidence="2 3">
    <name type="scientific">Paramuricea clavata</name>
    <name type="common">Red gorgonian</name>
    <name type="synonym">Violescent sea-whip</name>
    <dbReference type="NCBI Taxonomy" id="317549"/>
    <lineage>
        <taxon>Eukaryota</taxon>
        <taxon>Metazoa</taxon>
        <taxon>Cnidaria</taxon>
        <taxon>Anthozoa</taxon>
        <taxon>Octocorallia</taxon>
        <taxon>Malacalcyonacea</taxon>
        <taxon>Plexauridae</taxon>
        <taxon>Paramuricea</taxon>
    </lineage>
</organism>
<protein>
    <submittedName>
        <fullName evidence="2">ANTAGONIST OF LIKE HETEROCHROMATIN PROTEIN 1-like</fullName>
    </submittedName>
</protein>
<sequence length="596" mass="66216">MWVRCQERISDGGVLRSTDFFKALEANSLGIPNPKSLPTAPENRGHEDEDSPCQIPHYFVGDDALALTPNMMKPYPQRGLTEEQRIFNYRLSRARRMFHSTIFAKQGDAVVVVHAALLLHNFLLRKCPSIYVPVGSLDHPNNQGEIIDGDSFWINNTIKTAKKKKRRTDKVVVEEEQEELVEQVVTQWSEAAVEEVMDGEATINIATIGQAATMDFAAAVRVNGGEQTRVHPIRQGEPRLRRPNTVVLHTNHLEGLSVKDVIPAIVNVVGVDVVKAVQSMPYGRYRVTFRSNDAKLAFLSQPFNIKGVEIEVQPIQNPIVEVKVLYVPSEVPNKVVAEFLGNHGKVETITREMTTEHGFPTIETGTRVAKMTDIKTDIPRKSRIGHFPVEIRHKGQLPQCFSCRLLGHRANECPNDVVCFKCGLSGHTRDKCFKCFRCGKFGHVRENCPELQHPRVPPASADGNSTARVADTVAPVTVELMETDRRNVNLVAQKGQSHSSAPVMSHPESQDPSTSQIPSESQVSPVSQACPVSHVSPVSQDATQSQQPNALLNRESHELNLSSLQDEGRMDLDAEPLKRGPDGSTWTEVRKKPKPK</sequence>
<feature type="compositionally biased region" description="Basic and acidic residues" evidence="1">
    <location>
        <begin position="566"/>
        <end position="581"/>
    </location>
</feature>
<dbReference type="GO" id="GO:0008270">
    <property type="term" value="F:zinc ion binding"/>
    <property type="evidence" value="ECO:0007669"/>
    <property type="project" value="InterPro"/>
</dbReference>
<gene>
    <name evidence="2" type="ORF">PACLA_8A001369</name>
</gene>
<dbReference type="Pfam" id="PF00098">
    <property type="entry name" value="zf-CCHC"/>
    <property type="match status" value="2"/>
</dbReference>
<dbReference type="Proteomes" id="UP001152795">
    <property type="component" value="Unassembled WGS sequence"/>
</dbReference>
<dbReference type="InterPro" id="IPR042509">
    <property type="entry name" value="ZCCHC3"/>
</dbReference>
<keyword evidence="3" id="KW-1185">Reference proteome</keyword>
<evidence type="ECO:0000313" key="2">
    <source>
        <dbReference type="EMBL" id="CAB4023420.1"/>
    </source>
</evidence>
<dbReference type="SUPFAM" id="SSF57756">
    <property type="entry name" value="Retrovirus zinc finger-like domains"/>
    <property type="match status" value="1"/>
</dbReference>
<dbReference type="GO" id="GO:0003690">
    <property type="term" value="F:double-stranded DNA binding"/>
    <property type="evidence" value="ECO:0007669"/>
    <property type="project" value="InterPro"/>
</dbReference>
<feature type="region of interest" description="Disordered" evidence="1">
    <location>
        <begin position="493"/>
        <end position="596"/>
    </location>
</feature>
<feature type="compositionally biased region" description="Polar residues" evidence="1">
    <location>
        <begin position="510"/>
        <end position="527"/>
    </location>
</feature>
<dbReference type="GO" id="GO:0003723">
    <property type="term" value="F:RNA binding"/>
    <property type="evidence" value="ECO:0007669"/>
    <property type="project" value="InterPro"/>
</dbReference>
<dbReference type="PANTHER" id="PTHR22639:SF3">
    <property type="entry name" value="ZINC FINGER CCHC DOMAIN-CONTAINING PROTEIN 3"/>
    <property type="match status" value="1"/>
</dbReference>
<dbReference type="AlphaFoldDB" id="A0A7D9J777"/>
<dbReference type="PANTHER" id="PTHR22639">
    <property type="entry name" value="GAG-RELATED PROTEIN"/>
    <property type="match status" value="1"/>
</dbReference>
<dbReference type="EMBL" id="CACRXK020012490">
    <property type="protein sequence ID" value="CAB4023420.1"/>
    <property type="molecule type" value="Genomic_DNA"/>
</dbReference>
<dbReference type="Gene3D" id="4.10.60.10">
    <property type="entry name" value="Zinc finger, CCHC-type"/>
    <property type="match status" value="1"/>
</dbReference>
<comment type="caution">
    <text evidence="2">The sequence shown here is derived from an EMBL/GenBank/DDBJ whole genome shotgun (WGS) entry which is preliminary data.</text>
</comment>
<proteinExistence type="predicted"/>
<accession>A0A7D9J777</accession>
<dbReference type="InterPro" id="IPR036875">
    <property type="entry name" value="Znf_CCHC_sf"/>
</dbReference>
<dbReference type="OrthoDB" id="6501983at2759"/>